<protein>
    <submittedName>
        <fullName evidence="2">Retrovirus-related Pol polyprotein from transposon TNT 1-94</fullName>
    </submittedName>
</protein>
<dbReference type="InterPro" id="IPR043502">
    <property type="entry name" value="DNA/RNA_pol_sf"/>
</dbReference>
<accession>A0A699K7K4</accession>
<dbReference type="AlphaFoldDB" id="A0A699K7K4"/>
<dbReference type="SUPFAM" id="SSF56672">
    <property type="entry name" value="DNA/RNA polymerases"/>
    <property type="match status" value="1"/>
</dbReference>
<gene>
    <name evidence="2" type="ORF">Tci_648370</name>
</gene>
<dbReference type="EMBL" id="BKCJ010483395">
    <property type="protein sequence ID" value="GFA76398.1"/>
    <property type="molecule type" value="Genomic_DNA"/>
</dbReference>
<evidence type="ECO:0000259" key="1">
    <source>
        <dbReference type="Pfam" id="PF07727"/>
    </source>
</evidence>
<evidence type="ECO:0000313" key="2">
    <source>
        <dbReference type="EMBL" id="GFA76398.1"/>
    </source>
</evidence>
<sequence>MLLLLVQGKLTNLTVEECFAFNVSLRMFTSSIVIQRHVKDLQLGVESYQKKPNHTKPNMYRFDLKHKEAYTAYSKPRGFIYQNKDKQNRLMRIDESHKFSDGTLNDVRTTLDDRLKEDSSTRTHKFSDGTLNDVRNALDDRLKGIWMQYFPSTVWRKCDKDRAAAMIQAIEKMIKTRRIMRSLEKFVGGRLYGSSYPDQIKLWLLLLSGFTIVKLDELGGILKNKARLVACGYRQEDGIDFEECFAPVARLEAIRIFLAYVAHKNMVVYQMDVKNAFLNGNLREEVYVSQSNGFVDQDNPNHLYKLKKALYGLKQAPCVWYDMLSSFLISQDFFKGLVDSTLFIRRNGNDLLLKYGFESCDPVDTPMVEKSKLDEDKEGKAVDLSHYRGMIGTLLYLTANRPYLQFSICMCARYQARPIEKHIHAVKRIFRDLRGTVNRGLWYPKDSSVALIAFADADHAGCQDTRRSTSGSLQFLGERLISWSSKRQKSAAISSTEAKYIALSGCCAQILWMRS</sequence>
<feature type="domain" description="Reverse transcriptase Ty1/copia-type" evidence="1">
    <location>
        <begin position="222"/>
        <end position="352"/>
    </location>
</feature>
<comment type="caution">
    <text evidence="2">The sequence shown here is derived from an EMBL/GenBank/DDBJ whole genome shotgun (WGS) entry which is preliminary data.</text>
</comment>
<dbReference type="PANTHER" id="PTHR11439">
    <property type="entry name" value="GAG-POL-RELATED RETROTRANSPOSON"/>
    <property type="match status" value="1"/>
</dbReference>
<dbReference type="PANTHER" id="PTHR11439:SF495">
    <property type="entry name" value="REVERSE TRANSCRIPTASE, RNA-DEPENDENT DNA POLYMERASE-RELATED"/>
    <property type="match status" value="1"/>
</dbReference>
<dbReference type="CDD" id="cd09272">
    <property type="entry name" value="RNase_HI_RT_Ty1"/>
    <property type="match status" value="1"/>
</dbReference>
<name>A0A699K7K4_TANCI</name>
<reference evidence="2" key="1">
    <citation type="journal article" date="2019" name="Sci. Rep.">
        <title>Draft genome of Tanacetum cinerariifolium, the natural source of mosquito coil.</title>
        <authorList>
            <person name="Yamashiro T."/>
            <person name="Shiraishi A."/>
            <person name="Satake H."/>
            <person name="Nakayama K."/>
        </authorList>
    </citation>
    <scope>NUCLEOTIDE SEQUENCE</scope>
</reference>
<dbReference type="InterPro" id="IPR013103">
    <property type="entry name" value="RVT_2"/>
</dbReference>
<proteinExistence type="predicted"/>
<dbReference type="Pfam" id="PF07727">
    <property type="entry name" value="RVT_2"/>
    <property type="match status" value="1"/>
</dbReference>
<organism evidence="2">
    <name type="scientific">Tanacetum cinerariifolium</name>
    <name type="common">Dalmatian daisy</name>
    <name type="synonym">Chrysanthemum cinerariifolium</name>
    <dbReference type="NCBI Taxonomy" id="118510"/>
    <lineage>
        <taxon>Eukaryota</taxon>
        <taxon>Viridiplantae</taxon>
        <taxon>Streptophyta</taxon>
        <taxon>Embryophyta</taxon>
        <taxon>Tracheophyta</taxon>
        <taxon>Spermatophyta</taxon>
        <taxon>Magnoliopsida</taxon>
        <taxon>eudicotyledons</taxon>
        <taxon>Gunneridae</taxon>
        <taxon>Pentapetalae</taxon>
        <taxon>asterids</taxon>
        <taxon>campanulids</taxon>
        <taxon>Asterales</taxon>
        <taxon>Asteraceae</taxon>
        <taxon>Asteroideae</taxon>
        <taxon>Anthemideae</taxon>
        <taxon>Anthemidinae</taxon>
        <taxon>Tanacetum</taxon>
    </lineage>
</organism>